<feature type="compositionally biased region" description="Polar residues" evidence="1">
    <location>
        <begin position="11"/>
        <end position="22"/>
    </location>
</feature>
<name>A0A9Q5HS83_SANBA</name>
<dbReference type="OrthoDB" id="9974981at2759"/>
<sequence>MLSAQLEKQAPVSSTGFSKVGTSSVPISNPPLLPSSLGTLILNSDDGTRTSSQASVPPPQNPKHLHSNRGVSKSRALDLENLKLDIQEYVKKTGVGYTFIDVGWCETGTSASYPTLTPQGAYRSPPSSSTPARASDRYVFCWAEEVMQNEAPALARRGSSGKVKVKVDQLPLWVKGDNTVENAKGAEYGAALDAGELYPDLGKDAALTRGVCEGSSLRVVLLPVHILLDQHLERRDFLPNSVSSRLSFALILSTCACIIKTSAFNSAS</sequence>
<evidence type="ECO:0000313" key="3">
    <source>
        <dbReference type="Proteomes" id="UP000757232"/>
    </source>
</evidence>
<evidence type="ECO:0000313" key="2">
    <source>
        <dbReference type="EMBL" id="OCB85047.1"/>
    </source>
</evidence>
<accession>A0A9Q5HS83</accession>
<protein>
    <submittedName>
        <fullName evidence="2">NAD-binding protein</fullName>
    </submittedName>
</protein>
<evidence type="ECO:0000256" key="1">
    <source>
        <dbReference type="SAM" id="MobiDB-lite"/>
    </source>
</evidence>
<organism evidence="2 3">
    <name type="scientific">Sanghuangporus baumii</name>
    <name type="common">Phellinus baumii</name>
    <dbReference type="NCBI Taxonomy" id="108892"/>
    <lineage>
        <taxon>Eukaryota</taxon>
        <taxon>Fungi</taxon>
        <taxon>Dikarya</taxon>
        <taxon>Basidiomycota</taxon>
        <taxon>Agaricomycotina</taxon>
        <taxon>Agaricomycetes</taxon>
        <taxon>Hymenochaetales</taxon>
        <taxon>Hymenochaetaceae</taxon>
        <taxon>Sanghuangporus</taxon>
    </lineage>
</organism>
<comment type="caution">
    <text evidence="2">The sequence shown here is derived from an EMBL/GenBank/DDBJ whole genome shotgun (WGS) entry which is preliminary data.</text>
</comment>
<dbReference type="Proteomes" id="UP000757232">
    <property type="component" value="Unassembled WGS sequence"/>
</dbReference>
<feature type="region of interest" description="Disordered" evidence="1">
    <location>
        <begin position="1"/>
        <end position="72"/>
    </location>
</feature>
<gene>
    <name evidence="2" type="ORF">A7U60_g8004</name>
</gene>
<proteinExistence type="predicted"/>
<dbReference type="AlphaFoldDB" id="A0A9Q5HS83"/>
<reference evidence="2" key="1">
    <citation type="submission" date="2016-06" db="EMBL/GenBank/DDBJ databases">
        <title>Draft Genome sequence of the fungus Inonotus baumii.</title>
        <authorList>
            <person name="Zhu H."/>
            <person name="Lin W."/>
        </authorList>
    </citation>
    <scope>NUCLEOTIDE SEQUENCE</scope>
    <source>
        <strain evidence="2">821</strain>
    </source>
</reference>
<keyword evidence="3" id="KW-1185">Reference proteome</keyword>
<dbReference type="EMBL" id="LNZH02000212">
    <property type="protein sequence ID" value="OCB85047.1"/>
    <property type="molecule type" value="Genomic_DNA"/>
</dbReference>